<organism evidence="1 2">
    <name type="scientific">Sphaerospermopsis kisseleviana CS-549</name>
    <dbReference type="NCBI Taxonomy" id="3021783"/>
    <lineage>
        <taxon>Bacteria</taxon>
        <taxon>Bacillati</taxon>
        <taxon>Cyanobacteriota</taxon>
        <taxon>Cyanophyceae</taxon>
        <taxon>Nostocales</taxon>
        <taxon>Aphanizomenonaceae</taxon>
        <taxon>Sphaerospermopsis</taxon>
        <taxon>Sphaerospermopsis kisseleviana</taxon>
    </lineage>
</organism>
<keyword evidence="2" id="KW-1185">Reference proteome</keyword>
<dbReference type="EMBL" id="JAQMTI010000145">
    <property type="protein sequence ID" value="MDB9442068.1"/>
    <property type="molecule type" value="Genomic_DNA"/>
</dbReference>
<dbReference type="Gene3D" id="2.160.20.80">
    <property type="entry name" value="E3 ubiquitin-protein ligase SopA"/>
    <property type="match status" value="1"/>
</dbReference>
<proteinExistence type="predicted"/>
<accession>A0ABT4ZRP7</accession>
<dbReference type="PANTHER" id="PTHR14136:SF17">
    <property type="entry name" value="BTB_POZ DOMAIN-CONTAINING PROTEIN KCTD9"/>
    <property type="match status" value="1"/>
</dbReference>
<name>A0ABT4ZRP7_9CYAN</name>
<protein>
    <submittedName>
        <fullName evidence="1">Pentapeptide repeat-containing protein</fullName>
    </submittedName>
</protein>
<gene>
    <name evidence="1" type="ORF">PN497_11955</name>
</gene>
<dbReference type="InterPro" id="IPR001646">
    <property type="entry name" value="5peptide_repeat"/>
</dbReference>
<dbReference type="RefSeq" id="WP_096568145.1">
    <property type="nucleotide sequence ID" value="NZ_JAQMTI010000145.1"/>
</dbReference>
<dbReference type="PANTHER" id="PTHR14136">
    <property type="entry name" value="BTB_POZ DOMAIN-CONTAINING PROTEIN KCTD9"/>
    <property type="match status" value="1"/>
</dbReference>
<dbReference type="Proteomes" id="UP001211711">
    <property type="component" value="Unassembled WGS sequence"/>
</dbReference>
<comment type="caution">
    <text evidence="1">The sequence shown here is derived from an EMBL/GenBank/DDBJ whole genome shotgun (WGS) entry which is preliminary data.</text>
</comment>
<dbReference type="SUPFAM" id="SSF141571">
    <property type="entry name" value="Pentapeptide repeat-like"/>
    <property type="match status" value="1"/>
</dbReference>
<evidence type="ECO:0000313" key="2">
    <source>
        <dbReference type="Proteomes" id="UP001211711"/>
    </source>
</evidence>
<dbReference type="InterPro" id="IPR051082">
    <property type="entry name" value="Pentapeptide-BTB/POZ_domain"/>
</dbReference>
<reference evidence="1 2" key="1">
    <citation type="submission" date="2023-01" db="EMBL/GenBank/DDBJ databases">
        <title>Genomes from the Australian National Cyanobacteria Reference Collection.</title>
        <authorList>
            <person name="Willis A."/>
            <person name="Lee E.M.F."/>
        </authorList>
    </citation>
    <scope>NUCLEOTIDE SEQUENCE [LARGE SCALE GENOMIC DNA]</scope>
    <source>
        <strain evidence="1 2">CS-549</strain>
    </source>
</reference>
<evidence type="ECO:0000313" key="1">
    <source>
        <dbReference type="EMBL" id="MDB9442068.1"/>
    </source>
</evidence>
<dbReference type="Pfam" id="PF00805">
    <property type="entry name" value="Pentapeptide"/>
    <property type="match status" value="2"/>
</dbReference>
<sequence length="150" mass="15793">MANKESIQKLQDLIQRVVEAETDDFSALVEIAGLDPLQDFAGADLIGANLSRANLSRANLSRANLSRANLIRANLSGANLRGANLSGANLSGADLSRANLSGAYLSGAAVKNAIFGDNQGISPAMKRDLIERGAIFEDSPGDRSRVLTRV</sequence>